<keyword evidence="1" id="KW-0862">Zinc</keyword>
<protein>
    <recommendedName>
        <fullName evidence="2">C2H2-type domain-containing protein</fullName>
    </recommendedName>
</protein>
<dbReference type="InterPro" id="IPR036236">
    <property type="entry name" value="Znf_C2H2_sf"/>
</dbReference>
<dbReference type="SUPFAM" id="SSF57667">
    <property type="entry name" value="beta-beta-alpha zinc fingers"/>
    <property type="match status" value="1"/>
</dbReference>
<keyword evidence="1" id="KW-0479">Metal-binding</keyword>
<reference evidence="3" key="1">
    <citation type="submission" date="2020-08" db="EMBL/GenBank/DDBJ databases">
        <title>Genome sequencing and assembly of the red palm weevil Rhynchophorus ferrugineus.</title>
        <authorList>
            <person name="Dias G.B."/>
            <person name="Bergman C.M."/>
            <person name="Manee M."/>
        </authorList>
    </citation>
    <scope>NUCLEOTIDE SEQUENCE</scope>
    <source>
        <strain evidence="3">AA-2017</strain>
        <tissue evidence="3">Whole larva</tissue>
    </source>
</reference>
<dbReference type="EMBL" id="JAACXV010013785">
    <property type="protein sequence ID" value="KAF7272345.1"/>
    <property type="molecule type" value="Genomic_DNA"/>
</dbReference>
<feature type="domain" description="C2H2-type" evidence="2">
    <location>
        <begin position="21"/>
        <end position="48"/>
    </location>
</feature>
<dbReference type="PROSITE" id="PS50157">
    <property type="entry name" value="ZINC_FINGER_C2H2_2"/>
    <property type="match status" value="1"/>
</dbReference>
<dbReference type="AlphaFoldDB" id="A0A834I0S3"/>
<dbReference type="SMART" id="SM00355">
    <property type="entry name" value="ZnF_C2H2"/>
    <property type="match status" value="2"/>
</dbReference>
<sequence>MVFVERRPSIGKKSAGGQASFECPRCGKAYHHKKTLSRHIRQECGIEPEFKCPHCPYRARRAYVLNNHIRGHQYLYNATWKKNDDSLNKVDIGMVWMEDVKDPNVA</sequence>
<name>A0A834I0S3_RHYFE</name>
<dbReference type="InterPro" id="IPR013087">
    <property type="entry name" value="Znf_C2H2_type"/>
</dbReference>
<keyword evidence="4" id="KW-1185">Reference proteome</keyword>
<evidence type="ECO:0000313" key="4">
    <source>
        <dbReference type="Proteomes" id="UP000625711"/>
    </source>
</evidence>
<proteinExistence type="predicted"/>
<evidence type="ECO:0000256" key="1">
    <source>
        <dbReference type="PROSITE-ProRule" id="PRU00042"/>
    </source>
</evidence>
<dbReference type="Proteomes" id="UP000625711">
    <property type="component" value="Unassembled WGS sequence"/>
</dbReference>
<keyword evidence="1" id="KW-0863">Zinc-finger</keyword>
<dbReference type="Gene3D" id="3.30.160.60">
    <property type="entry name" value="Classic Zinc Finger"/>
    <property type="match status" value="1"/>
</dbReference>
<accession>A0A834I0S3</accession>
<dbReference type="Pfam" id="PF00096">
    <property type="entry name" value="zf-C2H2"/>
    <property type="match status" value="2"/>
</dbReference>
<organism evidence="3 4">
    <name type="scientific">Rhynchophorus ferrugineus</name>
    <name type="common">Red palm weevil</name>
    <name type="synonym">Curculio ferrugineus</name>
    <dbReference type="NCBI Taxonomy" id="354439"/>
    <lineage>
        <taxon>Eukaryota</taxon>
        <taxon>Metazoa</taxon>
        <taxon>Ecdysozoa</taxon>
        <taxon>Arthropoda</taxon>
        <taxon>Hexapoda</taxon>
        <taxon>Insecta</taxon>
        <taxon>Pterygota</taxon>
        <taxon>Neoptera</taxon>
        <taxon>Endopterygota</taxon>
        <taxon>Coleoptera</taxon>
        <taxon>Polyphaga</taxon>
        <taxon>Cucujiformia</taxon>
        <taxon>Curculionidae</taxon>
        <taxon>Dryophthorinae</taxon>
        <taxon>Rhynchophorus</taxon>
    </lineage>
</organism>
<dbReference type="OrthoDB" id="10004641at2759"/>
<evidence type="ECO:0000313" key="3">
    <source>
        <dbReference type="EMBL" id="KAF7272345.1"/>
    </source>
</evidence>
<gene>
    <name evidence="3" type="ORF">GWI33_014894</name>
</gene>
<comment type="caution">
    <text evidence="3">The sequence shown here is derived from an EMBL/GenBank/DDBJ whole genome shotgun (WGS) entry which is preliminary data.</text>
</comment>
<dbReference type="GO" id="GO:0008270">
    <property type="term" value="F:zinc ion binding"/>
    <property type="evidence" value="ECO:0007669"/>
    <property type="project" value="UniProtKB-KW"/>
</dbReference>
<evidence type="ECO:0000259" key="2">
    <source>
        <dbReference type="PROSITE" id="PS50157"/>
    </source>
</evidence>